<proteinExistence type="predicted"/>
<reference evidence="2 3" key="1">
    <citation type="journal article" date="2021" name="Elife">
        <title>Chloroplast acquisition without the gene transfer in kleptoplastic sea slugs, Plakobranchus ocellatus.</title>
        <authorList>
            <person name="Maeda T."/>
            <person name="Takahashi S."/>
            <person name="Yoshida T."/>
            <person name="Shimamura S."/>
            <person name="Takaki Y."/>
            <person name="Nagai Y."/>
            <person name="Toyoda A."/>
            <person name="Suzuki Y."/>
            <person name="Arimoto A."/>
            <person name="Ishii H."/>
            <person name="Satoh N."/>
            <person name="Nishiyama T."/>
            <person name="Hasebe M."/>
            <person name="Maruyama T."/>
            <person name="Minagawa J."/>
            <person name="Obokata J."/>
            <person name="Shigenobu S."/>
        </authorList>
    </citation>
    <scope>NUCLEOTIDE SEQUENCE [LARGE SCALE GENOMIC DNA]</scope>
</reference>
<protein>
    <submittedName>
        <fullName evidence="2">Uncharacterized protein</fullName>
    </submittedName>
</protein>
<sequence length="146" mass="15848">MIGSIDRMAGEIDKHDQSEVFTTPPAETSLALTRRAGHLCLAQGEPRSLRSASSRGHTGFLVSNLTEATGCEVTLFTKNLITDRANLVVFILLENTIEHAHDSRSDVFRNVDGTVASECALRSAETPLPRIRAQPPAPWPDEGLKA</sequence>
<feature type="region of interest" description="Disordered" evidence="1">
    <location>
        <begin position="126"/>
        <end position="146"/>
    </location>
</feature>
<evidence type="ECO:0000256" key="1">
    <source>
        <dbReference type="SAM" id="MobiDB-lite"/>
    </source>
</evidence>
<evidence type="ECO:0000313" key="3">
    <source>
        <dbReference type="Proteomes" id="UP000735302"/>
    </source>
</evidence>
<name>A0AAV4CNC6_9GAST</name>
<dbReference type="EMBL" id="BLXT01006765">
    <property type="protein sequence ID" value="GFO33104.1"/>
    <property type="molecule type" value="Genomic_DNA"/>
</dbReference>
<keyword evidence="3" id="KW-1185">Reference proteome</keyword>
<dbReference type="Proteomes" id="UP000735302">
    <property type="component" value="Unassembled WGS sequence"/>
</dbReference>
<evidence type="ECO:0000313" key="2">
    <source>
        <dbReference type="EMBL" id="GFO33104.1"/>
    </source>
</evidence>
<comment type="caution">
    <text evidence="2">The sequence shown here is derived from an EMBL/GenBank/DDBJ whole genome shotgun (WGS) entry which is preliminary data.</text>
</comment>
<organism evidence="2 3">
    <name type="scientific">Plakobranchus ocellatus</name>
    <dbReference type="NCBI Taxonomy" id="259542"/>
    <lineage>
        <taxon>Eukaryota</taxon>
        <taxon>Metazoa</taxon>
        <taxon>Spiralia</taxon>
        <taxon>Lophotrochozoa</taxon>
        <taxon>Mollusca</taxon>
        <taxon>Gastropoda</taxon>
        <taxon>Heterobranchia</taxon>
        <taxon>Euthyneura</taxon>
        <taxon>Panpulmonata</taxon>
        <taxon>Sacoglossa</taxon>
        <taxon>Placobranchoidea</taxon>
        <taxon>Plakobranchidae</taxon>
        <taxon>Plakobranchus</taxon>
    </lineage>
</organism>
<gene>
    <name evidence="2" type="ORF">PoB_005960900</name>
</gene>
<accession>A0AAV4CNC6</accession>
<dbReference type="AlphaFoldDB" id="A0AAV4CNC6"/>